<evidence type="ECO:0000313" key="2">
    <source>
        <dbReference type="Proteomes" id="UP000499080"/>
    </source>
</evidence>
<evidence type="ECO:0000313" key="1">
    <source>
        <dbReference type="EMBL" id="GBN07710.1"/>
    </source>
</evidence>
<keyword evidence="2" id="KW-1185">Reference proteome</keyword>
<dbReference type="EMBL" id="BGPR01005180">
    <property type="protein sequence ID" value="GBN07710.1"/>
    <property type="molecule type" value="Genomic_DNA"/>
</dbReference>
<gene>
    <name evidence="1" type="ORF">AVEN_237606_1</name>
</gene>
<dbReference type="AlphaFoldDB" id="A0A4Y2L075"/>
<name>A0A4Y2L075_ARAVE</name>
<dbReference type="Proteomes" id="UP000499080">
    <property type="component" value="Unassembled WGS sequence"/>
</dbReference>
<protein>
    <submittedName>
        <fullName evidence="1">Uncharacterized protein</fullName>
    </submittedName>
</protein>
<sequence length="126" mass="14756">MRVYTFEPFEEVIFTTIQQRSIGKKLRDTNHHNMPNVNYLSPCVRQNTYCIWFVVNRFRTVRISLASNEKLHSHMRTSCSQVVCEPFGSQIYTRFQAFLKDGALSPNSCSCFSFRWSHQKTLQPPG</sequence>
<reference evidence="1 2" key="1">
    <citation type="journal article" date="2019" name="Sci. Rep.">
        <title>Orb-weaving spider Araneus ventricosus genome elucidates the spidroin gene catalogue.</title>
        <authorList>
            <person name="Kono N."/>
            <person name="Nakamura H."/>
            <person name="Ohtoshi R."/>
            <person name="Moran D.A.P."/>
            <person name="Shinohara A."/>
            <person name="Yoshida Y."/>
            <person name="Fujiwara M."/>
            <person name="Mori M."/>
            <person name="Tomita M."/>
            <person name="Arakawa K."/>
        </authorList>
    </citation>
    <scope>NUCLEOTIDE SEQUENCE [LARGE SCALE GENOMIC DNA]</scope>
</reference>
<organism evidence="1 2">
    <name type="scientific">Araneus ventricosus</name>
    <name type="common">Orbweaver spider</name>
    <name type="synonym">Epeira ventricosa</name>
    <dbReference type="NCBI Taxonomy" id="182803"/>
    <lineage>
        <taxon>Eukaryota</taxon>
        <taxon>Metazoa</taxon>
        <taxon>Ecdysozoa</taxon>
        <taxon>Arthropoda</taxon>
        <taxon>Chelicerata</taxon>
        <taxon>Arachnida</taxon>
        <taxon>Araneae</taxon>
        <taxon>Araneomorphae</taxon>
        <taxon>Entelegynae</taxon>
        <taxon>Araneoidea</taxon>
        <taxon>Araneidae</taxon>
        <taxon>Araneus</taxon>
    </lineage>
</organism>
<proteinExistence type="predicted"/>
<comment type="caution">
    <text evidence="1">The sequence shown here is derived from an EMBL/GenBank/DDBJ whole genome shotgun (WGS) entry which is preliminary data.</text>
</comment>
<accession>A0A4Y2L075</accession>